<comment type="caution">
    <text evidence="3">The sequence shown here is derived from an EMBL/GenBank/DDBJ whole genome shotgun (WGS) entry which is preliminary data.</text>
</comment>
<dbReference type="InterPro" id="IPR046535">
    <property type="entry name" value="DUF6600"/>
</dbReference>
<feature type="compositionally biased region" description="Gly residues" evidence="1">
    <location>
        <begin position="444"/>
        <end position="460"/>
    </location>
</feature>
<feature type="compositionally biased region" description="Low complexity" evidence="1">
    <location>
        <begin position="392"/>
        <end position="427"/>
    </location>
</feature>
<accession>A0ABU7IAU6</accession>
<reference evidence="3 4" key="1">
    <citation type="submission" date="2024-01" db="EMBL/GenBank/DDBJ databases">
        <title>Pedobacter sp. nov., isolated from fresh soil.</title>
        <authorList>
            <person name="Le N.T.T."/>
        </authorList>
    </citation>
    <scope>NUCLEOTIDE SEQUENCE [LARGE SCALE GENOMIC DNA]</scope>
    <source>
        <strain evidence="3 4">KR3-3</strain>
    </source>
</reference>
<dbReference type="Proteomes" id="UP001336835">
    <property type="component" value="Unassembled WGS sequence"/>
</dbReference>
<feature type="region of interest" description="Disordered" evidence="1">
    <location>
        <begin position="238"/>
        <end position="460"/>
    </location>
</feature>
<dbReference type="Pfam" id="PF20245">
    <property type="entry name" value="DUF6600"/>
    <property type="match status" value="1"/>
</dbReference>
<feature type="compositionally biased region" description="Basic and acidic residues" evidence="1">
    <location>
        <begin position="359"/>
        <end position="376"/>
    </location>
</feature>
<proteinExistence type="predicted"/>
<keyword evidence="4" id="KW-1185">Reference proteome</keyword>
<keyword evidence="2" id="KW-0732">Signal</keyword>
<name>A0ABU7IAU6_9SPHI</name>
<feature type="compositionally biased region" description="Low complexity" evidence="1">
    <location>
        <begin position="248"/>
        <end position="259"/>
    </location>
</feature>
<evidence type="ECO:0000256" key="2">
    <source>
        <dbReference type="SAM" id="SignalP"/>
    </source>
</evidence>
<organism evidence="3 4">
    <name type="scientific">Pedobacter albus</name>
    <dbReference type="NCBI Taxonomy" id="3113905"/>
    <lineage>
        <taxon>Bacteria</taxon>
        <taxon>Pseudomonadati</taxon>
        <taxon>Bacteroidota</taxon>
        <taxon>Sphingobacteriia</taxon>
        <taxon>Sphingobacteriales</taxon>
        <taxon>Sphingobacteriaceae</taxon>
        <taxon>Pedobacter</taxon>
    </lineage>
</organism>
<dbReference type="RefSeq" id="WP_330108912.1">
    <property type="nucleotide sequence ID" value="NZ_JAZDQT010000003.1"/>
</dbReference>
<evidence type="ECO:0000313" key="3">
    <source>
        <dbReference type="EMBL" id="MEE1946610.1"/>
    </source>
</evidence>
<feature type="chain" id="PRO_5046080566" evidence="2">
    <location>
        <begin position="27"/>
        <end position="460"/>
    </location>
</feature>
<feature type="compositionally biased region" description="Polar residues" evidence="1">
    <location>
        <begin position="238"/>
        <end position="247"/>
    </location>
</feature>
<feature type="compositionally biased region" description="Polar residues" evidence="1">
    <location>
        <begin position="317"/>
        <end position="334"/>
    </location>
</feature>
<sequence>MKIMIKLSVMLGLVFLLTGTTQKVMAQNEDVSLQSFYDELSPYGTWIQDPQYGYVWRPDVDQDEFRPYYSNGRWAMTEYGNTWVSNYDWGWAPFHYGRWVYNRYNQWIWIPDTVWGPAWVTWRSGGGYYGWAPLGPSISIGINIGHGGYRVPDFCWNFIPYSNIYYNSYPRYYASRNRVYIQNTVIINNTYVRGSRTYYTGPRADDIRRATNQNVTVYNINRSSRPGASRVENNTVNIYNPRSSRGEVNNNNAAPRNVVQGNINRGPIDRDNNGMANTRPTRGENGNVFGDRNNGNGVATRPNRGENGNANGFDGRNNGNMSTRPGRGNNNDVNAPQGRDNRVGVAPTGDNNVLQRPGAFDRSRENGNDQPQRVDRGQMPQMPQRMERGREQQVQPQPQQQRVERPQPVQQAPQPRMERPQPQMQPQRSERTQQAPPQRSSGSEGRGNGGGGGGGRPGRG</sequence>
<protein>
    <submittedName>
        <fullName evidence="3">DUF6600 domain-containing protein</fullName>
    </submittedName>
</protein>
<dbReference type="EMBL" id="JAZDQT010000003">
    <property type="protein sequence ID" value="MEE1946610.1"/>
    <property type="molecule type" value="Genomic_DNA"/>
</dbReference>
<evidence type="ECO:0000256" key="1">
    <source>
        <dbReference type="SAM" id="MobiDB-lite"/>
    </source>
</evidence>
<gene>
    <name evidence="3" type="ORF">VRU48_15900</name>
</gene>
<evidence type="ECO:0000313" key="4">
    <source>
        <dbReference type="Proteomes" id="UP001336835"/>
    </source>
</evidence>
<feature type="signal peptide" evidence="2">
    <location>
        <begin position="1"/>
        <end position="26"/>
    </location>
</feature>